<sequence length="73" mass="8721">MLKVIYEATFRHHYFVDNILVRFEIYDDDDDDDDDEGDNDDDDHDHDILSFLLRKYINEIILIIIGAANGQYR</sequence>
<accession>A0A0L8HFT0</accession>
<dbReference type="AlphaFoldDB" id="A0A0L8HFT0"/>
<name>A0A0L8HFT0_OCTBM</name>
<protein>
    <submittedName>
        <fullName evidence="1">Uncharacterized protein</fullName>
    </submittedName>
</protein>
<reference evidence="1" key="1">
    <citation type="submission" date="2015-07" db="EMBL/GenBank/DDBJ databases">
        <title>MeaNS - Measles Nucleotide Surveillance Program.</title>
        <authorList>
            <person name="Tran T."/>
            <person name="Druce J."/>
        </authorList>
    </citation>
    <scope>NUCLEOTIDE SEQUENCE</scope>
    <source>
        <strain evidence="1">UCB-OBI-ISO-001</strain>
        <tissue evidence="1">Gonad</tissue>
    </source>
</reference>
<dbReference type="EMBL" id="KQ418263">
    <property type="protein sequence ID" value="KOF88096.1"/>
    <property type="molecule type" value="Genomic_DNA"/>
</dbReference>
<organism evidence="1">
    <name type="scientific">Octopus bimaculoides</name>
    <name type="common">California two-spotted octopus</name>
    <dbReference type="NCBI Taxonomy" id="37653"/>
    <lineage>
        <taxon>Eukaryota</taxon>
        <taxon>Metazoa</taxon>
        <taxon>Spiralia</taxon>
        <taxon>Lophotrochozoa</taxon>
        <taxon>Mollusca</taxon>
        <taxon>Cephalopoda</taxon>
        <taxon>Coleoidea</taxon>
        <taxon>Octopodiformes</taxon>
        <taxon>Octopoda</taxon>
        <taxon>Incirrata</taxon>
        <taxon>Octopodidae</taxon>
        <taxon>Octopus</taxon>
    </lineage>
</organism>
<evidence type="ECO:0000313" key="1">
    <source>
        <dbReference type="EMBL" id="KOF88096.1"/>
    </source>
</evidence>
<gene>
    <name evidence="1" type="ORF">OCBIM_22015498mg</name>
</gene>
<proteinExistence type="predicted"/>